<evidence type="ECO:0000256" key="3">
    <source>
        <dbReference type="ARBA" id="ARBA00022491"/>
    </source>
</evidence>
<dbReference type="Proteomes" id="UP000448575">
    <property type="component" value="Unassembled WGS sequence"/>
</dbReference>
<comment type="function">
    <text evidence="10">Mediates the mercuric-dependent induction of mercury resistance operon. In the absence of mercury MerR represses transcription by binding tightly to the mer operator region; when mercury is present the dimeric complex binds a single ion and becomes a potent transcriptional activator, while remaining bound to the mer site.</text>
</comment>
<keyword evidence="9" id="KW-0804">Transcription</keyword>
<dbReference type="PRINTS" id="PR00040">
    <property type="entry name" value="HTHMERR"/>
</dbReference>
<evidence type="ECO:0000256" key="6">
    <source>
        <dbReference type="ARBA" id="ARBA00023015"/>
    </source>
</evidence>
<evidence type="ECO:0000256" key="5">
    <source>
        <dbReference type="ARBA" id="ARBA00022914"/>
    </source>
</evidence>
<sequence>MNEIEFTIGALAKSAGVNLESIRFYQRKGLMAEPDRIRGTIRRYGATDLARLQFIKAAQRIGFSLDEVAELLRLDDGTHCEEARHLAEQKLRDVRERIADLGRIEKALDQLVVSCCEVAGNVKCPLIESLYHRT</sequence>
<dbReference type="PROSITE" id="PS50937">
    <property type="entry name" value="HTH_MERR_2"/>
    <property type="match status" value="1"/>
</dbReference>
<comment type="caution">
    <text evidence="12">The sequence shown here is derived from an EMBL/GenBank/DDBJ whole genome shotgun (WGS) entry which is preliminary data.</text>
</comment>
<evidence type="ECO:0000256" key="1">
    <source>
        <dbReference type="ARBA" id="ARBA00017146"/>
    </source>
</evidence>
<evidence type="ECO:0000256" key="9">
    <source>
        <dbReference type="ARBA" id="ARBA00023163"/>
    </source>
</evidence>
<keyword evidence="8" id="KW-0010">Activator</keyword>
<dbReference type="GO" id="GO:0003700">
    <property type="term" value="F:DNA-binding transcription factor activity"/>
    <property type="evidence" value="ECO:0007669"/>
    <property type="project" value="InterPro"/>
</dbReference>
<dbReference type="PANTHER" id="PTHR30204">
    <property type="entry name" value="REDOX-CYCLING DRUG-SENSING TRANSCRIPTIONAL ACTIVATOR SOXR"/>
    <property type="match status" value="1"/>
</dbReference>
<dbReference type="PROSITE" id="PS00552">
    <property type="entry name" value="HTH_MERR_1"/>
    <property type="match status" value="1"/>
</dbReference>
<dbReference type="InterPro" id="IPR047057">
    <property type="entry name" value="MerR_fam"/>
</dbReference>
<dbReference type="AlphaFoldDB" id="A0A6N9HR04"/>
<dbReference type="Gene3D" id="1.10.1660.10">
    <property type="match status" value="1"/>
</dbReference>
<dbReference type="GO" id="GO:0045340">
    <property type="term" value="F:mercury ion binding"/>
    <property type="evidence" value="ECO:0007669"/>
    <property type="project" value="InterPro"/>
</dbReference>
<dbReference type="InterPro" id="IPR000551">
    <property type="entry name" value="MerR-type_HTH_dom"/>
</dbReference>
<keyword evidence="2" id="KW-0475">Mercuric resistance</keyword>
<evidence type="ECO:0000256" key="10">
    <source>
        <dbReference type="ARBA" id="ARBA00024874"/>
    </source>
</evidence>
<evidence type="ECO:0000256" key="2">
    <source>
        <dbReference type="ARBA" id="ARBA00022466"/>
    </source>
</evidence>
<keyword evidence="6" id="KW-0805">Transcription regulation</keyword>
<dbReference type="InterPro" id="IPR015358">
    <property type="entry name" value="Tscrpt_reg_MerR_DNA-bd"/>
</dbReference>
<keyword evidence="7" id="KW-0238">DNA-binding</keyword>
<evidence type="ECO:0000256" key="4">
    <source>
        <dbReference type="ARBA" id="ARBA00022723"/>
    </source>
</evidence>
<keyword evidence="13" id="KW-1185">Reference proteome</keyword>
<name>A0A6N9HR04_9BURK</name>
<evidence type="ECO:0000256" key="8">
    <source>
        <dbReference type="ARBA" id="ARBA00023159"/>
    </source>
</evidence>
<accession>A0A6N9HR04</accession>
<protein>
    <recommendedName>
        <fullName evidence="1">Mercuric resistance operon regulatory protein</fullName>
    </recommendedName>
</protein>
<gene>
    <name evidence="12" type="primary">merR</name>
    <name evidence="12" type="ORF">GTP41_24805</name>
</gene>
<dbReference type="InterPro" id="IPR009061">
    <property type="entry name" value="DNA-bd_dom_put_sf"/>
</dbReference>
<evidence type="ECO:0000313" key="13">
    <source>
        <dbReference type="Proteomes" id="UP000448575"/>
    </source>
</evidence>
<dbReference type="SMART" id="SM00422">
    <property type="entry name" value="HTH_MERR"/>
    <property type="match status" value="1"/>
</dbReference>
<evidence type="ECO:0000259" key="11">
    <source>
        <dbReference type="PROSITE" id="PS50937"/>
    </source>
</evidence>
<organism evidence="12 13">
    <name type="scientific">Pseudoduganella guangdongensis</name>
    <dbReference type="NCBI Taxonomy" id="2692179"/>
    <lineage>
        <taxon>Bacteria</taxon>
        <taxon>Pseudomonadati</taxon>
        <taxon>Pseudomonadota</taxon>
        <taxon>Betaproteobacteria</taxon>
        <taxon>Burkholderiales</taxon>
        <taxon>Oxalobacteraceae</taxon>
        <taxon>Telluria group</taxon>
        <taxon>Pseudoduganella</taxon>
    </lineage>
</organism>
<dbReference type="Pfam" id="PF00376">
    <property type="entry name" value="MerR"/>
    <property type="match status" value="1"/>
</dbReference>
<reference evidence="12 13" key="1">
    <citation type="submission" date="2019-12" db="EMBL/GenBank/DDBJ databases">
        <title>Novel species isolated from a subtropical stream in China.</title>
        <authorList>
            <person name="Lu H."/>
        </authorList>
    </citation>
    <scope>NUCLEOTIDE SEQUENCE [LARGE SCALE GENOMIC DNA]</scope>
    <source>
        <strain evidence="12 13">DS3</strain>
    </source>
</reference>
<dbReference type="Pfam" id="PF09278">
    <property type="entry name" value="MerR-DNA-bind"/>
    <property type="match status" value="1"/>
</dbReference>
<proteinExistence type="predicted"/>
<dbReference type="EMBL" id="WWCJ01000027">
    <property type="protein sequence ID" value="MYN05322.1"/>
    <property type="molecule type" value="Genomic_DNA"/>
</dbReference>
<dbReference type="NCBIfam" id="TIGR02051">
    <property type="entry name" value="MerR"/>
    <property type="match status" value="1"/>
</dbReference>
<evidence type="ECO:0000256" key="7">
    <source>
        <dbReference type="ARBA" id="ARBA00023125"/>
    </source>
</evidence>
<evidence type="ECO:0000313" key="12">
    <source>
        <dbReference type="EMBL" id="MYN05322.1"/>
    </source>
</evidence>
<keyword evidence="5" id="KW-0476">Mercury</keyword>
<dbReference type="SUPFAM" id="SSF46955">
    <property type="entry name" value="Putative DNA-binding domain"/>
    <property type="match status" value="1"/>
</dbReference>
<keyword evidence="3" id="KW-0678">Repressor</keyword>
<dbReference type="InterPro" id="IPR011794">
    <property type="entry name" value="MerR"/>
</dbReference>
<dbReference type="GO" id="GO:0003677">
    <property type="term" value="F:DNA binding"/>
    <property type="evidence" value="ECO:0007669"/>
    <property type="project" value="UniProtKB-KW"/>
</dbReference>
<keyword evidence="4" id="KW-0479">Metal-binding</keyword>
<dbReference type="RefSeq" id="WP_161028269.1">
    <property type="nucleotide sequence ID" value="NZ_WWCJ01000027.1"/>
</dbReference>
<dbReference type="GO" id="GO:0046689">
    <property type="term" value="P:response to mercury ion"/>
    <property type="evidence" value="ECO:0007669"/>
    <property type="project" value="UniProtKB-KW"/>
</dbReference>
<feature type="domain" description="HTH merR-type" evidence="11">
    <location>
        <begin position="5"/>
        <end position="74"/>
    </location>
</feature>
<dbReference type="CDD" id="cd04783">
    <property type="entry name" value="HTH_MerR1"/>
    <property type="match status" value="1"/>
</dbReference>
<dbReference type="PANTHER" id="PTHR30204:SF69">
    <property type="entry name" value="MERR-FAMILY TRANSCRIPTIONAL REGULATOR"/>
    <property type="match status" value="1"/>
</dbReference>